<dbReference type="SUPFAM" id="SSF64288">
    <property type="entry name" value="Chorismate lyase-like"/>
    <property type="match status" value="1"/>
</dbReference>
<dbReference type="GO" id="GO:0003700">
    <property type="term" value="F:DNA-binding transcription factor activity"/>
    <property type="evidence" value="ECO:0007669"/>
    <property type="project" value="InterPro"/>
</dbReference>
<dbReference type="SUPFAM" id="SSF46785">
    <property type="entry name" value="Winged helix' DNA-binding domain"/>
    <property type="match status" value="1"/>
</dbReference>
<evidence type="ECO:0000256" key="2">
    <source>
        <dbReference type="ARBA" id="ARBA00023125"/>
    </source>
</evidence>
<evidence type="ECO:0000256" key="3">
    <source>
        <dbReference type="ARBA" id="ARBA00023163"/>
    </source>
</evidence>
<dbReference type="OrthoDB" id="7363114at2"/>
<evidence type="ECO:0000259" key="4">
    <source>
        <dbReference type="PROSITE" id="PS50949"/>
    </source>
</evidence>
<dbReference type="CDD" id="cd07377">
    <property type="entry name" value="WHTH_GntR"/>
    <property type="match status" value="1"/>
</dbReference>
<dbReference type="AlphaFoldDB" id="A0A7M2YZ33"/>
<evidence type="ECO:0000256" key="1">
    <source>
        <dbReference type="ARBA" id="ARBA00023015"/>
    </source>
</evidence>
<dbReference type="InterPro" id="IPR036388">
    <property type="entry name" value="WH-like_DNA-bd_sf"/>
</dbReference>
<feature type="domain" description="HTH gntR-type" evidence="4">
    <location>
        <begin position="9"/>
        <end position="77"/>
    </location>
</feature>
<dbReference type="Pfam" id="PF00392">
    <property type="entry name" value="GntR"/>
    <property type="match status" value="1"/>
</dbReference>
<reference evidence="6" key="2">
    <citation type="journal article" date="2019" name="MicrobiologyOpen">
        <title>High-quality draft genome sequence of Gaiella occulta isolated from a 150 meter deep mineral water borehole and comparison with the genome sequences of other deep-branching lineages of the phylum Actinobacteria.</title>
        <authorList>
            <person name="Severino R."/>
            <person name="Froufe H.J.C."/>
            <person name="Barroso C."/>
            <person name="Albuquerque L."/>
            <person name="Lobo-da-Cunha A."/>
            <person name="da Costa M.S."/>
            <person name="Egas C."/>
        </authorList>
    </citation>
    <scope>NUCLEOTIDE SEQUENCE [LARGE SCALE GENOMIC DNA]</scope>
    <source>
        <strain evidence="6">F2-233</strain>
    </source>
</reference>
<dbReference type="SMART" id="SM00866">
    <property type="entry name" value="UTRA"/>
    <property type="match status" value="1"/>
</dbReference>
<keyword evidence="6" id="KW-1185">Reference proteome</keyword>
<dbReference type="GO" id="GO:0003677">
    <property type="term" value="F:DNA binding"/>
    <property type="evidence" value="ECO:0007669"/>
    <property type="project" value="UniProtKB-KW"/>
</dbReference>
<keyword evidence="1" id="KW-0805">Transcription regulation</keyword>
<dbReference type="RefSeq" id="WP_114796028.1">
    <property type="nucleotide sequence ID" value="NZ_QQZY01000003.1"/>
</dbReference>
<dbReference type="InterPro" id="IPR000524">
    <property type="entry name" value="Tscrpt_reg_HTH_GntR"/>
</dbReference>
<dbReference type="Gene3D" id="3.40.1410.10">
    <property type="entry name" value="Chorismate lyase-like"/>
    <property type="match status" value="1"/>
</dbReference>
<dbReference type="EMBL" id="QQZY01000003">
    <property type="protein sequence ID" value="RDI74728.1"/>
    <property type="molecule type" value="Genomic_DNA"/>
</dbReference>
<evidence type="ECO:0000313" key="5">
    <source>
        <dbReference type="EMBL" id="RDI74728.1"/>
    </source>
</evidence>
<dbReference type="PANTHER" id="PTHR44846:SF16">
    <property type="entry name" value="TRANSCRIPTIONAL REGULATOR PHNF-RELATED"/>
    <property type="match status" value="1"/>
</dbReference>
<sequence length="251" mass="27199">MTASLVGPRPLHDQVREAIESQIRSGRIPPGARLQSERHLAERLGVSRVTIRRALDALADEGLVRAAPGSGRYVSEVALAEPPNALLSFTELGARRGLTATARVLRKRVRPATLEEAERIGIAPGAEMFEIDRLRMLDGVAVALDHTRVPIAIAPELPHVDFRKASLYSVLEEAGAALVRADYTTEACAANAAQARRLGVAVGDPLLLARTTSYDSANRVVELGETAYRSDRYRFHATLVRERRPGGGMTP</sequence>
<dbReference type="InterPro" id="IPR028978">
    <property type="entry name" value="Chorismate_lyase_/UTRA_dom_sf"/>
</dbReference>
<dbReference type="PRINTS" id="PR00035">
    <property type="entry name" value="HTHGNTR"/>
</dbReference>
<dbReference type="InterPro" id="IPR050679">
    <property type="entry name" value="Bact_HTH_transcr_reg"/>
</dbReference>
<evidence type="ECO:0000313" key="6">
    <source>
        <dbReference type="Proteomes" id="UP000254134"/>
    </source>
</evidence>
<protein>
    <submittedName>
        <fullName evidence="5">Transcriptional regulator</fullName>
    </submittedName>
</protein>
<dbReference type="SMART" id="SM00345">
    <property type="entry name" value="HTH_GNTR"/>
    <property type="match status" value="1"/>
</dbReference>
<reference evidence="5 6" key="1">
    <citation type="submission" date="2018-07" db="EMBL/GenBank/DDBJ databases">
        <title>High-quality-draft genome sequence of Gaiella occulta.</title>
        <authorList>
            <person name="Severino R."/>
            <person name="Froufe H.J.C."/>
            <person name="Rainey F.A."/>
            <person name="Barroso C."/>
            <person name="Albuquerque L."/>
            <person name="Lobo-Da-Cunha A."/>
            <person name="Da Costa M.S."/>
            <person name="Egas C."/>
        </authorList>
    </citation>
    <scope>NUCLEOTIDE SEQUENCE [LARGE SCALE GENOMIC DNA]</scope>
    <source>
        <strain evidence="5 6">F2-233</strain>
    </source>
</reference>
<dbReference type="Proteomes" id="UP000254134">
    <property type="component" value="Unassembled WGS sequence"/>
</dbReference>
<keyword evidence="3" id="KW-0804">Transcription</keyword>
<dbReference type="InterPro" id="IPR036390">
    <property type="entry name" value="WH_DNA-bd_sf"/>
</dbReference>
<dbReference type="PANTHER" id="PTHR44846">
    <property type="entry name" value="MANNOSYL-D-GLYCERATE TRANSPORT/METABOLISM SYSTEM REPRESSOR MNGR-RELATED"/>
    <property type="match status" value="1"/>
</dbReference>
<gene>
    <name evidence="5" type="ORF">Gocc_1617</name>
</gene>
<dbReference type="Gene3D" id="1.10.10.10">
    <property type="entry name" value="Winged helix-like DNA-binding domain superfamily/Winged helix DNA-binding domain"/>
    <property type="match status" value="1"/>
</dbReference>
<comment type="caution">
    <text evidence="5">The sequence shown here is derived from an EMBL/GenBank/DDBJ whole genome shotgun (WGS) entry which is preliminary data.</text>
</comment>
<accession>A0A7M2YZ33</accession>
<keyword evidence="2" id="KW-0238">DNA-binding</keyword>
<dbReference type="Pfam" id="PF07702">
    <property type="entry name" value="UTRA"/>
    <property type="match status" value="1"/>
</dbReference>
<dbReference type="InterPro" id="IPR011663">
    <property type="entry name" value="UTRA"/>
</dbReference>
<name>A0A7M2YZ33_9ACTN</name>
<proteinExistence type="predicted"/>
<organism evidence="5 6">
    <name type="scientific">Gaiella occulta</name>
    <dbReference type="NCBI Taxonomy" id="1002870"/>
    <lineage>
        <taxon>Bacteria</taxon>
        <taxon>Bacillati</taxon>
        <taxon>Actinomycetota</taxon>
        <taxon>Thermoleophilia</taxon>
        <taxon>Gaiellales</taxon>
        <taxon>Gaiellaceae</taxon>
        <taxon>Gaiella</taxon>
    </lineage>
</organism>
<dbReference type="PROSITE" id="PS50949">
    <property type="entry name" value="HTH_GNTR"/>
    <property type="match status" value="1"/>
</dbReference>